<dbReference type="EMBL" id="GBRH01273733">
    <property type="protein sequence ID" value="JAD24162.1"/>
    <property type="molecule type" value="Transcribed_RNA"/>
</dbReference>
<reference evidence="1" key="1">
    <citation type="submission" date="2014-09" db="EMBL/GenBank/DDBJ databases">
        <authorList>
            <person name="Magalhaes I.L.F."/>
            <person name="Oliveira U."/>
            <person name="Santos F.R."/>
            <person name="Vidigal T.H.D.A."/>
            <person name="Brescovit A.D."/>
            <person name="Santos A.J."/>
        </authorList>
    </citation>
    <scope>NUCLEOTIDE SEQUENCE</scope>
    <source>
        <tissue evidence="1">Shoot tissue taken approximately 20 cm above the soil surface</tissue>
    </source>
</reference>
<sequence>MYITSHGCPNSQRPHEEIILIQY</sequence>
<name>A0A0A8YNC8_ARUDO</name>
<dbReference type="AlphaFoldDB" id="A0A0A8YNC8"/>
<evidence type="ECO:0000313" key="1">
    <source>
        <dbReference type="EMBL" id="JAD24162.1"/>
    </source>
</evidence>
<reference evidence="1" key="2">
    <citation type="journal article" date="2015" name="Data Brief">
        <title>Shoot transcriptome of the giant reed, Arundo donax.</title>
        <authorList>
            <person name="Barrero R.A."/>
            <person name="Guerrero F.D."/>
            <person name="Moolhuijzen P."/>
            <person name="Goolsby J.A."/>
            <person name="Tidwell J."/>
            <person name="Bellgard S.E."/>
            <person name="Bellgard M.I."/>
        </authorList>
    </citation>
    <scope>NUCLEOTIDE SEQUENCE</scope>
    <source>
        <tissue evidence="1">Shoot tissue taken approximately 20 cm above the soil surface</tissue>
    </source>
</reference>
<organism evidence="1">
    <name type="scientific">Arundo donax</name>
    <name type="common">Giant reed</name>
    <name type="synonym">Donax arundinaceus</name>
    <dbReference type="NCBI Taxonomy" id="35708"/>
    <lineage>
        <taxon>Eukaryota</taxon>
        <taxon>Viridiplantae</taxon>
        <taxon>Streptophyta</taxon>
        <taxon>Embryophyta</taxon>
        <taxon>Tracheophyta</taxon>
        <taxon>Spermatophyta</taxon>
        <taxon>Magnoliopsida</taxon>
        <taxon>Liliopsida</taxon>
        <taxon>Poales</taxon>
        <taxon>Poaceae</taxon>
        <taxon>PACMAD clade</taxon>
        <taxon>Arundinoideae</taxon>
        <taxon>Arundineae</taxon>
        <taxon>Arundo</taxon>
    </lineage>
</organism>
<accession>A0A0A8YNC8</accession>
<protein>
    <submittedName>
        <fullName evidence="1">Uncharacterized protein</fullName>
    </submittedName>
</protein>
<proteinExistence type="predicted"/>